<keyword evidence="4" id="KW-0472">Membrane</keyword>
<keyword evidence="4" id="KW-0812">Transmembrane</keyword>
<gene>
    <name evidence="7" type="ORF">PIIN_00299</name>
</gene>
<dbReference type="Gene3D" id="2.30.30.40">
    <property type="entry name" value="SH3 Domains"/>
    <property type="match status" value="1"/>
</dbReference>
<evidence type="ECO:0000256" key="1">
    <source>
        <dbReference type="ARBA" id="ARBA00022443"/>
    </source>
</evidence>
<dbReference type="Pfam" id="PF20843">
    <property type="entry name" value="Rax2_3"/>
    <property type="match status" value="1"/>
</dbReference>
<keyword evidence="5" id="KW-0732">Signal</keyword>
<dbReference type="InterPro" id="IPR024982">
    <property type="entry name" value="Rax2-like_C"/>
</dbReference>
<dbReference type="HOGENOM" id="CLU_005863_1_0_1"/>
<evidence type="ECO:0000256" key="4">
    <source>
        <dbReference type="SAM" id="Phobius"/>
    </source>
</evidence>
<dbReference type="Pfam" id="PF12768">
    <property type="entry name" value="Rax2"/>
    <property type="match status" value="2"/>
</dbReference>
<dbReference type="FunCoup" id="G4T5I9">
    <property type="interactions" value="6"/>
</dbReference>
<protein>
    <recommendedName>
        <fullName evidence="6">SH3 domain-containing protein</fullName>
    </recommendedName>
</protein>
<dbReference type="PANTHER" id="PTHR31778">
    <property type="entry name" value="BUD SITE SELECTION PROTEIN RAX2"/>
    <property type="match status" value="1"/>
</dbReference>
<dbReference type="SMART" id="SM00326">
    <property type="entry name" value="SH3"/>
    <property type="match status" value="1"/>
</dbReference>
<name>G4T5I9_SERID</name>
<dbReference type="InterPro" id="IPR048265">
    <property type="entry name" value="Rax2-like_third"/>
</dbReference>
<dbReference type="InterPro" id="IPR048266">
    <property type="entry name" value="Rax2-like_second"/>
</dbReference>
<dbReference type="InterPro" id="IPR001452">
    <property type="entry name" value="SH3_domain"/>
</dbReference>
<keyword evidence="4" id="KW-1133">Transmembrane helix</keyword>
<evidence type="ECO:0000256" key="2">
    <source>
        <dbReference type="PROSITE-ProRule" id="PRU00192"/>
    </source>
</evidence>
<evidence type="ECO:0000313" key="8">
    <source>
        <dbReference type="Proteomes" id="UP000007148"/>
    </source>
</evidence>
<keyword evidence="1 2" id="KW-0728">SH3 domain</keyword>
<dbReference type="EMBL" id="CAFZ01000003">
    <property type="protein sequence ID" value="CCA66616.1"/>
    <property type="molecule type" value="Genomic_DNA"/>
</dbReference>
<dbReference type="Gene3D" id="2.120.10.80">
    <property type="entry name" value="Kelch-type beta propeller"/>
    <property type="match status" value="2"/>
</dbReference>
<dbReference type="SUPFAM" id="SSF50965">
    <property type="entry name" value="Galactose oxidase, central domain"/>
    <property type="match status" value="3"/>
</dbReference>
<dbReference type="OMA" id="NMYTPGC"/>
<proteinExistence type="predicted"/>
<reference evidence="7 8" key="1">
    <citation type="journal article" date="2011" name="PLoS Pathog.">
        <title>Endophytic Life Strategies Decoded by Genome and Transcriptome Analyses of the Mutualistic Root Symbiont Piriformospora indica.</title>
        <authorList>
            <person name="Zuccaro A."/>
            <person name="Lahrmann U."/>
            <person name="Guldener U."/>
            <person name="Langen G."/>
            <person name="Pfiffi S."/>
            <person name="Biedenkopf D."/>
            <person name="Wong P."/>
            <person name="Samans B."/>
            <person name="Grimm C."/>
            <person name="Basiewicz M."/>
            <person name="Murat C."/>
            <person name="Martin F."/>
            <person name="Kogel K.H."/>
        </authorList>
    </citation>
    <scope>NUCLEOTIDE SEQUENCE [LARGE SCALE GENOMIC DNA]</scope>
    <source>
        <strain evidence="7 8">DSM 11827</strain>
    </source>
</reference>
<evidence type="ECO:0000259" key="6">
    <source>
        <dbReference type="PROSITE" id="PS50002"/>
    </source>
</evidence>
<evidence type="ECO:0000313" key="7">
    <source>
        <dbReference type="EMBL" id="CCA66616.1"/>
    </source>
</evidence>
<dbReference type="Proteomes" id="UP000007148">
    <property type="component" value="Unassembled WGS sequence"/>
</dbReference>
<evidence type="ECO:0000256" key="3">
    <source>
        <dbReference type="SAM" id="MobiDB-lite"/>
    </source>
</evidence>
<sequence length="1410" mass="145241">MVQRSSRRHRRQRRDGQAPIIAVLLASALAANAAAPQVDFDRMGKVAVAGSFAGLDLYDSQQASSSSFDPSTSTIFLRGKEGGLTPIGATNAGGLVTTGCALGDDFYFGGSFSSVAGQNAANIISYNPSSRKFTALAGGGLDGPVEALHCDSSAKTVWIGGRFRGPSSGATGYSGSVAVYTPSSSSWSPPGFGGLAGSVASIVSNADSSSLLFGGSFITSYQSGSTTNNNNTAVSNPNVPQSSGSTPFSSSLVPFPLSSAEITAGPSSSRQGLGDVTAILCPNGADGPGNTWFAREGSFTSITIRDFKALMARGIRLGNTFFDGQSTKTFCLTALPSNEVLTLTYNVPGTSETRTCSDDCPLSTDSSVAFQDFLFDGSTIFGVQLNLKEWTGAGSGLHLLQLLSDGAFAPAIPSNNGASCYAPGPSDVQTSGTWTRATVNTEIPATVQTVLTSTVAVGSGSRPSITWDVYASASGQYEVYLLIPGCVNLANCDSRTSVDVTINPGGSMSPVTRTISQQTDRDSQELVYTGPLVPTTPDYTVTIKMELAASPTGQGSGGQYTIVADRVVLKLVSTDLSSDGTTGGAGGNPTGSSRRGFGIYEWPLRNSPSNVNATSVMPNNTETSLTTAAFNLFAGLGNSTSSASQASIDSIVPFNSDRTFIGGKFRLSDGTENVAQFSGGSLTSLANKGVDGTVHSMVLYGNTLFVGGSFNKTADGSTDLKNIAAYNVANNQWSSLGGGVDGPVSSLGVSNGHITVVGNFTHTLVTSNTALSASGLATWNVAGSSWINSGGLLVGKMSTVVNATTGNDNTEYIAGSVSMYLKYGADGAASLSNGENGQAAITPLGARLDGATTSSARAKRWALNFRNILASRQSTGSSLPADPTAPAPSVLSGVFWTNTTSSHQVMVIGGNFTVPGTSITSLAFYDPADDSVIGVHGSQVNGIVRSLLIVGSKLYVGGDFALQGVNGQSFAVYDLSNQGWDTNVAGMNAASGRPVVRSITTVSDSSSAVIVAGSFSGAGETQCSGICSLDTNSRAWSSLGSGVSGDVETVSYAGGNAEILLAAGALSLAGSQVYMAAYTSQNQSWSAVGTLPGPVTALSVDDRNQSSLFAAGKTSSGSYISHWDGSQWNAIDLPLAASSNITQLEMVPLQEDHDAKSMIESNRMLWISGSLAGSNFTHASSALYDGQTLYPYLVTSTVSGDAGSISSFFHSFSTFSFARRKFLAVGVVILISIALGAGIVFLLGLIGILWALFARREDRNIGQDTMTEDDDSVRPSSMLAHVNAAARNTIIGSPKGDYYAHKGEDTIVDDPVRPSTAGSHMGADVAAGAAVGAGAAAMAHHSLTPVTTTDENDVNRPAQARYSFEGTGEGELPLHTGQQVTVLNDQDANWWYVRDDASQREGIVPSSYLV</sequence>
<dbReference type="eggNOG" id="ENOG502QQZD">
    <property type="taxonomic scope" value="Eukaryota"/>
</dbReference>
<comment type="caution">
    <text evidence="7">The sequence shown here is derived from an EMBL/GenBank/DDBJ whole genome shotgun (WGS) entry which is preliminary data.</text>
</comment>
<dbReference type="InParanoid" id="G4T5I9"/>
<dbReference type="STRING" id="1109443.G4T5I9"/>
<feature type="region of interest" description="Disordered" evidence="3">
    <location>
        <begin position="577"/>
        <end position="596"/>
    </location>
</feature>
<dbReference type="CDD" id="cd00174">
    <property type="entry name" value="SH3"/>
    <property type="match status" value="1"/>
</dbReference>
<dbReference type="OrthoDB" id="2503993at2759"/>
<dbReference type="InterPro" id="IPR015915">
    <property type="entry name" value="Kelch-typ_b-propeller"/>
</dbReference>
<dbReference type="InterPro" id="IPR036028">
    <property type="entry name" value="SH3-like_dom_sf"/>
</dbReference>
<keyword evidence="8" id="KW-1185">Reference proteome</keyword>
<dbReference type="Pfam" id="PF00018">
    <property type="entry name" value="SH3_1"/>
    <property type="match status" value="1"/>
</dbReference>
<organism evidence="7 8">
    <name type="scientific">Serendipita indica (strain DSM 11827)</name>
    <name type="common">Root endophyte fungus</name>
    <name type="synonym">Piriformospora indica</name>
    <dbReference type="NCBI Taxonomy" id="1109443"/>
    <lineage>
        <taxon>Eukaryota</taxon>
        <taxon>Fungi</taxon>
        <taxon>Dikarya</taxon>
        <taxon>Basidiomycota</taxon>
        <taxon>Agaricomycotina</taxon>
        <taxon>Agaricomycetes</taxon>
        <taxon>Sebacinales</taxon>
        <taxon>Serendipitaceae</taxon>
        <taxon>Serendipita</taxon>
    </lineage>
</organism>
<dbReference type="Pfam" id="PF20842">
    <property type="entry name" value="Rax2_2"/>
    <property type="match status" value="1"/>
</dbReference>
<feature type="chain" id="PRO_5003468373" description="SH3 domain-containing protein" evidence="5">
    <location>
        <begin position="34"/>
        <end position="1410"/>
    </location>
</feature>
<evidence type="ECO:0000256" key="5">
    <source>
        <dbReference type="SAM" id="SignalP"/>
    </source>
</evidence>
<feature type="signal peptide" evidence="5">
    <location>
        <begin position="1"/>
        <end position="33"/>
    </location>
</feature>
<accession>G4T5I9</accession>
<dbReference type="InterPro" id="IPR011043">
    <property type="entry name" value="Gal_Oxase/kelch_b-propeller"/>
</dbReference>
<feature type="transmembrane region" description="Helical" evidence="4">
    <location>
        <begin position="1222"/>
        <end position="1253"/>
    </location>
</feature>
<dbReference type="SUPFAM" id="SSF50044">
    <property type="entry name" value="SH3-domain"/>
    <property type="match status" value="1"/>
</dbReference>
<feature type="domain" description="SH3" evidence="6">
    <location>
        <begin position="1353"/>
        <end position="1410"/>
    </location>
</feature>
<dbReference type="PROSITE" id="PS50002">
    <property type="entry name" value="SH3"/>
    <property type="match status" value="1"/>
</dbReference>
<dbReference type="GO" id="GO:1902929">
    <property type="term" value="C:plasma membrane of growing cell tip"/>
    <property type="evidence" value="ECO:0007669"/>
    <property type="project" value="TreeGrafter"/>
</dbReference>
<dbReference type="PANTHER" id="PTHR31778:SF2">
    <property type="entry name" value="BUD SITE SELECTION PROTEIN RAX2"/>
    <property type="match status" value="1"/>
</dbReference>